<evidence type="ECO:0000256" key="4">
    <source>
        <dbReference type="ARBA" id="ARBA00035494"/>
    </source>
</evidence>
<comment type="similarity">
    <text evidence="1 5">Belongs to the bacterial ribosomal protein bL17 family.</text>
</comment>
<dbReference type="GO" id="GO:0022625">
    <property type="term" value="C:cytosolic large ribosomal subunit"/>
    <property type="evidence" value="ECO:0007669"/>
    <property type="project" value="TreeGrafter"/>
</dbReference>
<dbReference type="InterPro" id="IPR000456">
    <property type="entry name" value="Ribosomal_bL17"/>
</dbReference>
<organism evidence="7 8">
    <name type="scientific">Candidatus Liptonbacteria bacterium RIFOXYB1_FULL_36_10</name>
    <dbReference type="NCBI Taxonomy" id="1798654"/>
    <lineage>
        <taxon>Bacteria</taxon>
        <taxon>Candidatus Liptoniibacteriota</taxon>
    </lineage>
</organism>
<dbReference type="Gene3D" id="3.90.1030.10">
    <property type="entry name" value="Ribosomal protein L17"/>
    <property type="match status" value="1"/>
</dbReference>
<evidence type="ECO:0000313" key="7">
    <source>
        <dbReference type="EMBL" id="OGZ02009.1"/>
    </source>
</evidence>
<name>A0A1G2CKX1_9BACT</name>
<proteinExistence type="inferred from homology"/>
<keyword evidence="3 5" id="KW-0687">Ribonucleoprotein</keyword>
<dbReference type="EMBL" id="MHLE01000044">
    <property type="protein sequence ID" value="OGZ02009.1"/>
    <property type="molecule type" value="Genomic_DNA"/>
</dbReference>
<dbReference type="Proteomes" id="UP000178599">
    <property type="component" value="Unassembled WGS sequence"/>
</dbReference>
<dbReference type="NCBIfam" id="TIGR00059">
    <property type="entry name" value="L17"/>
    <property type="match status" value="1"/>
</dbReference>
<sequence length="116" mass="13381">MNHQNKGRKFGRKKGQRRAFFKGLATNLITHGRIETTEARAKEIRSLLERLVTLGKKQNLASLRLMIARVGKKPAEKVFYDIAPKYKDRKGGYLRIIKTSDVRRRDAAKKAVIEFI</sequence>
<dbReference type="InterPro" id="IPR047859">
    <property type="entry name" value="Ribosomal_bL17_CS"/>
</dbReference>
<dbReference type="Pfam" id="PF01196">
    <property type="entry name" value="Ribosomal_L17"/>
    <property type="match status" value="1"/>
</dbReference>
<accession>A0A1G2CKX1</accession>
<dbReference type="GO" id="GO:0006412">
    <property type="term" value="P:translation"/>
    <property type="evidence" value="ECO:0007669"/>
    <property type="project" value="InterPro"/>
</dbReference>
<evidence type="ECO:0000256" key="5">
    <source>
        <dbReference type="RuleBase" id="RU000660"/>
    </source>
</evidence>
<keyword evidence="2 5" id="KW-0689">Ribosomal protein</keyword>
<dbReference type="PANTHER" id="PTHR14413">
    <property type="entry name" value="RIBOSOMAL PROTEIN L17"/>
    <property type="match status" value="1"/>
</dbReference>
<dbReference type="InterPro" id="IPR036373">
    <property type="entry name" value="Ribosomal_bL17_sf"/>
</dbReference>
<dbReference type="PROSITE" id="PS01167">
    <property type="entry name" value="RIBOSOMAL_L17"/>
    <property type="match status" value="1"/>
</dbReference>
<evidence type="ECO:0000256" key="1">
    <source>
        <dbReference type="ARBA" id="ARBA00008777"/>
    </source>
</evidence>
<gene>
    <name evidence="7" type="ORF">A2390_02420</name>
</gene>
<reference evidence="7 8" key="1">
    <citation type="journal article" date="2016" name="Nat. Commun.">
        <title>Thousands of microbial genomes shed light on interconnected biogeochemical processes in an aquifer system.</title>
        <authorList>
            <person name="Anantharaman K."/>
            <person name="Brown C.T."/>
            <person name="Hug L.A."/>
            <person name="Sharon I."/>
            <person name="Castelle C.J."/>
            <person name="Probst A.J."/>
            <person name="Thomas B.C."/>
            <person name="Singh A."/>
            <person name="Wilkins M.J."/>
            <person name="Karaoz U."/>
            <person name="Brodie E.L."/>
            <person name="Williams K.H."/>
            <person name="Hubbard S.S."/>
            <person name="Banfield J.F."/>
        </authorList>
    </citation>
    <scope>NUCLEOTIDE SEQUENCE [LARGE SCALE GENOMIC DNA]</scope>
</reference>
<dbReference type="AlphaFoldDB" id="A0A1G2CKX1"/>
<evidence type="ECO:0000313" key="8">
    <source>
        <dbReference type="Proteomes" id="UP000178599"/>
    </source>
</evidence>
<evidence type="ECO:0000256" key="3">
    <source>
        <dbReference type="ARBA" id="ARBA00023274"/>
    </source>
</evidence>
<evidence type="ECO:0000256" key="2">
    <source>
        <dbReference type="ARBA" id="ARBA00022980"/>
    </source>
</evidence>
<dbReference type="GO" id="GO:0003735">
    <property type="term" value="F:structural constituent of ribosome"/>
    <property type="evidence" value="ECO:0007669"/>
    <property type="project" value="InterPro"/>
</dbReference>
<dbReference type="PANTHER" id="PTHR14413:SF16">
    <property type="entry name" value="LARGE RIBOSOMAL SUBUNIT PROTEIN BL17M"/>
    <property type="match status" value="1"/>
</dbReference>
<protein>
    <recommendedName>
        <fullName evidence="4 6">50S ribosomal protein L17</fullName>
    </recommendedName>
</protein>
<comment type="caution">
    <text evidence="7">The sequence shown here is derived from an EMBL/GenBank/DDBJ whole genome shotgun (WGS) entry which is preliminary data.</text>
</comment>
<evidence type="ECO:0000256" key="6">
    <source>
        <dbReference type="RuleBase" id="RU000661"/>
    </source>
</evidence>
<dbReference type="SUPFAM" id="SSF64263">
    <property type="entry name" value="Prokaryotic ribosomal protein L17"/>
    <property type="match status" value="1"/>
</dbReference>